<dbReference type="OMA" id="QDYFEEW"/>
<dbReference type="STRING" id="137246.A0A401S938"/>
<dbReference type="PANTHER" id="PTHR15390">
    <property type="entry name" value="NEUROMEDIN-U"/>
    <property type="match status" value="1"/>
</dbReference>
<reference evidence="1 2" key="1">
    <citation type="journal article" date="2018" name="Nat. Ecol. Evol.">
        <title>Shark genomes provide insights into elasmobranch evolution and the origin of vertebrates.</title>
        <authorList>
            <person name="Hara Y"/>
            <person name="Yamaguchi K"/>
            <person name="Onimaru K"/>
            <person name="Kadota M"/>
            <person name="Koyanagi M"/>
            <person name="Keeley SD"/>
            <person name="Tatsumi K"/>
            <person name="Tanaka K"/>
            <person name="Motone F"/>
            <person name="Kageyama Y"/>
            <person name="Nozu R"/>
            <person name="Adachi N"/>
            <person name="Nishimura O"/>
            <person name="Nakagawa R"/>
            <person name="Tanegashima C"/>
            <person name="Kiyatake I"/>
            <person name="Matsumoto R"/>
            <person name="Murakumo K"/>
            <person name="Nishida K"/>
            <person name="Terakita A"/>
            <person name="Kuratani S"/>
            <person name="Sato K"/>
            <person name="Hyodo S Kuraku.S."/>
        </authorList>
    </citation>
    <scope>NUCLEOTIDE SEQUENCE [LARGE SCALE GENOMIC DNA]</scope>
</reference>
<evidence type="ECO:0000313" key="2">
    <source>
        <dbReference type="Proteomes" id="UP000287033"/>
    </source>
</evidence>
<dbReference type="GO" id="GO:0042922">
    <property type="term" value="F:neuromedin U receptor binding"/>
    <property type="evidence" value="ECO:0007669"/>
    <property type="project" value="InterPro"/>
</dbReference>
<dbReference type="PANTHER" id="PTHR15390:SF0">
    <property type="entry name" value="NEUROMEDIN-U"/>
    <property type="match status" value="1"/>
</dbReference>
<dbReference type="AlphaFoldDB" id="A0A401S938"/>
<dbReference type="GO" id="GO:0007218">
    <property type="term" value="P:neuropeptide signaling pathway"/>
    <property type="evidence" value="ECO:0007669"/>
    <property type="project" value="TreeGrafter"/>
</dbReference>
<dbReference type="GO" id="GO:0045987">
    <property type="term" value="P:positive regulation of smooth muscle contraction"/>
    <property type="evidence" value="ECO:0007669"/>
    <property type="project" value="TreeGrafter"/>
</dbReference>
<accession>A0A401S938</accession>
<proteinExistence type="predicted"/>
<name>A0A401S938_CHIPU</name>
<gene>
    <name evidence="1" type="ORF">chiPu_0005331</name>
</gene>
<comment type="caution">
    <text evidence="1">The sequence shown here is derived from an EMBL/GenBank/DDBJ whole genome shotgun (WGS) entry which is preliminary data.</text>
</comment>
<dbReference type="EMBL" id="BEZZ01000143">
    <property type="protein sequence ID" value="GCC26911.1"/>
    <property type="molecule type" value="Genomic_DNA"/>
</dbReference>
<dbReference type="GO" id="GO:0043195">
    <property type="term" value="C:terminal bouton"/>
    <property type="evidence" value="ECO:0007669"/>
    <property type="project" value="TreeGrafter"/>
</dbReference>
<keyword evidence="2" id="KW-1185">Reference proteome</keyword>
<dbReference type="GO" id="GO:0050806">
    <property type="term" value="P:positive regulation of synaptic transmission"/>
    <property type="evidence" value="ECO:0007669"/>
    <property type="project" value="TreeGrafter"/>
</dbReference>
<protein>
    <recommendedName>
        <fullName evidence="3">Neuromedin U C-terminal domain-containing protein</fullName>
    </recommendedName>
</protein>
<dbReference type="OrthoDB" id="9940794at2759"/>
<sequence>MEGCSHLGSELQELLHSGMLYCRSSKSTDMRGSSQMLIFLLWCCLSTLPLSSGSPHHFQDYFEEWDNNNAENLALCFTQWRALQTQPQLTKFVMDFCNTILQNMPRTEGDDGISMYKRFLFHYSKTQTPHLKNALSAVHPLLHLAPKLSERRMD</sequence>
<dbReference type="InterPro" id="IPR042384">
    <property type="entry name" value="NMU"/>
</dbReference>
<evidence type="ECO:0000313" key="1">
    <source>
        <dbReference type="EMBL" id="GCC26911.1"/>
    </source>
</evidence>
<dbReference type="Proteomes" id="UP000287033">
    <property type="component" value="Unassembled WGS sequence"/>
</dbReference>
<organism evidence="1 2">
    <name type="scientific">Chiloscyllium punctatum</name>
    <name type="common">Brownbanded bambooshark</name>
    <name type="synonym">Hemiscyllium punctatum</name>
    <dbReference type="NCBI Taxonomy" id="137246"/>
    <lineage>
        <taxon>Eukaryota</taxon>
        <taxon>Metazoa</taxon>
        <taxon>Chordata</taxon>
        <taxon>Craniata</taxon>
        <taxon>Vertebrata</taxon>
        <taxon>Chondrichthyes</taxon>
        <taxon>Elasmobranchii</taxon>
        <taxon>Galeomorphii</taxon>
        <taxon>Galeoidea</taxon>
        <taxon>Orectolobiformes</taxon>
        <taxon>Hemiscylliidae</taxon>
        <taxon>Chiloscyllium</taxon>
    </lineage>
</organism>
<evidence type="ECO:0008006" key="3">
    <source>
        <dbReference type="Google" id="ProtNLM"/>
    </source>
</evidence>